<dbReference type="Gene3D" id="3.40.50.2000">
    <property type="entry name" value="Glycogen Phosphorylase B"/>
    <property type="match status" value="1"/>
</dbReference>
<dbReference type="EMBL" id="QFAY01000034">
    <property type="protein sequence ID" value="MBP2622112.1"/>
    <property type="molecule type" value="Genomic_DNA"/>
</dbReference>
<dbReference type="Gene3D" id="2.160.10.10">
    <property type="entry name" value="Hexapeptide repeat proteins"/>
    <property type="match status" value="1"/>
</dbReference>
<keyword evidence="1" id="KW-0808">Transferase</keyword>
<evidence type="ECO:0000256" key="2">
    <source>
        <dbReference type="ARBA" id="ARBA00022737"/>
    </source>
</evidence>
<evidence type="ECO:0000313" key="4">
    <source>
        <dbReference type="Proteomes" id="UP001519349"/>
    </source>
</evidence>
<name>A0ABS5AZV5_9STRE</name>
<reference evidence="3 4" key="1">
    <citation type="submission" date="2018-05" db="EMBL/GenBank/DDBJ databases">
        <title>Draft genome sequence of Streptococcus panodentis CCUG 70867T.</title>
        <authorList>
            <person name="Salva-Serra F."/>
            <person name="Mendez V."/>
            <person name="Jaen-Luchoro D."/>
            <person name="Gonzales-Siles L."/>
            <person name="Karlsson R."/>
            <person name="Engstrom-Jakobsson H."/>
            <person name="Busquets A."/>
            <person name="Gomila M."/>
            <person name="Pineiro-Iglesias B."/>
            <person name="Bennasar-Figueras A."/>
            <person name="Seeger M."/>
            <person name="Moore E."/>
        </authorList>
    </citation>
    <scope>NUCLEOTIDE SEQUENCE [LARGE SCALE GENOMIC DNA]</scope>
    <source>
        <strain evidence="3 4">CCUG 70867</strain>
    </source>
</reference>
<dbReference type="InterPro" id="IPR001451">
    <property type="entry name" value="Hexapep"/>
</dbReference>
<dbReference type="InterPro" id="IPR051159">
    <property type="entry name" value="Hexapeptide_acetyltransf"/>
</dbReference>
<keyword evidence="4" id="KW-1185">Reference proteome</keyword>
<dbReference type="RefSeq" id="WP_209552052.1">
    <property type="nucleotide sequence ID" value="NZ_QFAY01000034.1"/>
</dbReference>
<protein>
    <submittedName>
        <fullName evidence="3">Exopolysaccharide biosynthesis protein</fullName>
    </submittedName>
</protein>
<keyword evidence="2" id="KW-0677">Repeat</keyword>
<dbReference type="Proteomes" id="UP001519349">
    <property type="component" value="Unassembled WGS sequence"/>
</dbReference>
<dbReference type="PROSITE" id="PS00101">
    <property type="entry name" value="HEXAPEP_TRANSFERASES"/>
    <property type="match status" value="1"/>
</dbReference>
<sequence>MSEIQFKGNFHHINISPDSQLDIGQDVIFQSFASLNVASGAQLKLGNRVFFNDHCTVRCEQLIEIGKDTMFGDGVRIFDHNHQYSNYHIEKIAYSSAPVKIGANCWIGANTVILKGVTIGDNVIIGAGSLVYQDIPSNSIAVSKEELIIKKRPQGKFHAFTLTASDTLEELAYLAQELPELEFHIAAKTSISPFLESFASYPNINLYTNVHHDDIIEDLLDRADLYLDINHWGEVDHILQRALDKGKPILAFAHTAHRTGSGIYICQDGQPQQLADRIREIIKEKDSCF</sequence>
<proteinExistence type="predicted"/>
<dbReference type="CDD" id="cd04647">
    <property type="entry name" value="LbH_MAT_like"/>
    <property type="match status" value="1"/>
</dbReference>
<gene>
    <name evidence="3" type="ORF">DHL47_12445</name>
</gene>
<evidence type="ECO:0000313" key="3">
    <source>
        <dbReference type="EMBL" id="MBP2622112.1"/>
    </source>
</evidence>
<comment type="caution">
    <text evidence="3">The sequence shown here is derived from an EMBL/GenBank/DDBJ whole genome shotgun (WGS) entry which is preliminary data.</text>
</comment>
<organism evidence="3 4">
    <name type="scientific">Streptococcus panodentis</name>
    <dbReference type="NCBI Taxonomy" id="1581472"/>
    <lineage>
        <taxon>Bacteria</taxon>
        <taxon>Bacillati</taxon>
        <taxon>Bacillota</taxon>
        <taxon>Bacilli</taxon>
        <taxon>Lactobacillales</taxon>
        <taxon>Streptococcaceae</taxon>
        <taxon>Streptococcus</taxon>
    </lineage>
</organism>
<dbReference type="Pfam" id="PF00132">
    <property type="entry name" value="Hexapep"/>
    <property type="match status" value="1"/>
</dbReference>
<evidence type="ECO:0000256" key="1">
    <source>
        <dbReference type="ARBA" id="ARBA00022679"/>
    </source>
</evidence>
<dbReference type="PANTHER" id="PTHR23416">
    <property type="entry name" value="SIALIC ACID SYNTHASE-RELATED"/>
    <property type="match status" value="1"/>
</dbReference>
<dbReference type="SUPFAM" id="SSF51161">
    <property type="entry name" value="Trimeric LpxA-like enzymes"/>
    <property type="match status" value="1"/>
</dbReference>
<dbReference type="SUPFAM" id="SSF53756">
    <property type="entry name" value="UDP-Glycosyltransferase/glycogen phosphorylase"/>
    <property type="match status" value="1"/>
</dbReference>
<dbReference type="InterPro" id="IPR011004">
    <property type="entry name" value="Trimer_LpxA-like_sf"/>
</dbReference>
<accession>A0ABS5AZV5</accession>
<dbReference type="InterPro" id="IPR018357">
    <property type="entry name" value="Hexapep_transf_CS"/>
</dbReference>